<feature type="compositionally biased region" description="Basic and acidic residues" evidence="4">
    <location>
        <begin position="199"/>
        <end position="217"/>
    </location>
</feature>
<dbReference type="Pfam" id="PF00447">
    <property type="entry name" value="HSF_DNA-bind"/>
    <property type="match status" value="1"/>
</dbReference>
<evidence type="ECO:0000256" key="3">
    <source>
        <dbReference type="ARBA" id="ARBA00023242"/>
    </source>
</evidence>
<feature type="region of interest" description="Disordered" evidence="4">
    <location>
        <begin position="339"/>
        <end position="370"/>
    </location>
</feature>
<feature type="compositionally biased region" description="Basic and acidic residues" evidence="4">
    <location>
        <begin position="81"/>
        <end position="94"/>
    </location>
</feature>
<proteinExistence type="predicted"/>
<evidence type="ECO:0000256" key="1">
    <source>
        <dbReference type="ARBA" id="ARBA00004123"/>
    </source>
</evidence>
<feature type="region of interest" description="Disordered" evidence="4">
    <location>
        <begin position="254"/>
        <end position="276"/>
    </location>
</feature>
<dbReference type="Proteomes" id="UP001230188">
    <property type="component" value="Unassembled WGS sequence"/>
</dbReference>
<evidence type="ECO:0000259" key="5">
    <source>
        <dbReference type="Pfam" id="PF00447"/>
    </source>
</evidence>
<sequence length="391" mass="44982">MNDRRHRAQLGDAPLGQAPPPHFFEVLDAFQTKAGAATGRDGERPLPGVVFPVFFEEGGAPMMPPAPQYREISRGPVCSLDNDRKERAKRPSKDRAKKFPVPFLTNLAHMCTDWPDLIEFREGNVVIYDSTILEQKLPLYFRHANYSSFLRQLNNFEFTKVEYPYSTINVYTRVNGRKITTINDLLMLRPRERRKSKRSRDTSAAELDVPRRPPDHRLAVPLDVVQQQTQAPISRQIYFDQPHHPWVGALRWHDTTNEPRGMSPPNPSQQMLQQPPLEQPMPGNPHLQEMFYSQMQRAHDYHQQWQHQPSHEHHLAAQPDFAAPEQFAVQLQHQQLAVTAPSHREGDHNNLVSFSHSTHPIDDDDGGLRPDEFLVSMPSSSAKDFPRRFCP</sequence>
<keyword evidence="3" id="KW-0539">Nucleus</keyword>
<dbReference type="InterPro" id="IPR000232">
    <property type="entry name" value="HSF_DNA-bd"/>
</dbReference>
<feature type="domain" description="HSF-type DNA-binding" evidence="5">
    <location>
        <begin position="103"/>
        <end position="164"/>
    </location>
</feature>
<comment type="subcellular location">
    <subcellularLocation>
        <location evidence="1">Nucleus</location>
    </subcellularLocation>
</comment>
<dbReference type="EMBL" id="JAQMWT010000027">
    <property type="protein sequence ID" value="KAJ8613600.1"/>
    <property type="molecule type" value="Genomic_DNA"/>
</dbReference>
<organism evidence="6 7">
    <name type="scientific">Chrysophaeum taylorii</name>
    <dbReference type="NCBI Taxonomy" id="2483200"/>
    <lineage>
        <taxon>Eukaryota</taxon>
        <taxon>Sar</taxon>
        <taxon>Stramenopiles</taxon>
        <taxon>Ochrophyta</taxon>
        <taxon>Pelagophyceae</taxon>
        <taxon>Pelagomonadales</taxon>
        <taxon>Pelagomonadaceae</taxon>
        <taxon>Chrysophaeum</taxon>
    </lineage>
</organism>
<keyword evidence="7" id="KW-1185">Reference proteome</keyword>
<dbReference type="InterPro" id="IPR036388">
    <property type="entry name" value="WH-like_DNA-bd_sf"/>
</dbReference>
<name>A0AAD7UPV3_9STRA</name>
<evidence type="ECO:0000256" key="4">
    <source>
        <dbReference type="SAM" id="MobiDB-lite"/>
    </source>
</evidence>
<protein>
    <recommendedName>
        <fullName evidence="5">HSF-type DNA-binding domain-containing protein</fullName>
    </recommendedName>
</protein>
<evidence type="ECO:0000313" key="6">
    <source>
        <dbReference type="EMBL" id="KAJ8613600.1"/>
    </source>
</evidence>
<evidence type="ECO:0000313" key="7">
    <source>
        <dbReference type="Proteomes" id="UP001230188"/>
    </source>
</evidence>
<feature type="region of interest" description="Disordered" evidence="4">
    <location>
        <begin position="73"/>
        <end position="94"/>
    </location>
</feature>
<dbReference type="GO" id="GO:0005634">
    <property type="term" value="C:nucleus"/>
    <property type="evidence" value="ECO:0007669"/>
    <property type="project" value="UniProtKB-SubCell"/>
</dbReference>
<dbReference type="Gene3D" id="1.10.10.10">
    <property type="entry name" value="Winged helix-like DNA-binding domain superfamily/Winged helix DNA-binding domain"/>
    <property type="match status" value="1"/>
</dbReference>
<dbReference type="InterPro" id="IPR036390">
    <property type="entry name" value="WH_DNA-bd_sf"/>
</dbReference>
<feature type="region of interest" description="Disordered" evidence="4">
    <location>
        <begin position="190"/>
        <end position="217"/>
    </location>
</feature>
<dbReference type="SUPFAM" id="SSF46785">
    <property type="entry name" value="Winged helix' DNA-binding domain"/>
    <property type="match status" value="1"/>
</dbReference>
<evidence type="ECO:0000256" key="2">
    <source>
        <dbReference type="ARBA" id="ARBA00023125"/>
    </source>
</evidence>
<gene>
    <name evidence="6" type="ORF">CTAYLR_006137</name>
</gene>
<dbReference type="AlphaFoldDB" id="A0AAD7UPV3"/>
<comment type="caution">
    <text evidence="6">The sequence shown here is derived from an EMBL/GenBank/DDBJ whole genome shotgun (WGS) entry which is preliminary data.</text>
</comment>
<dbReference type="GO" id="GO:0043565">
    <property type="term" value="F:sequence-specific DNA binding"/>
    <property type="evidence" value="ECO:0007669"/>
    <property type="project" value="InterPro"/>
</dbReference>
<reference evidence="6" key="1">
    <citation type="submission" date="2023-01" db="EMBL/GenBank/DDBJ databases">
        <title>Metagenome sequencing of chrysophaentin producing Chrysophaeum taylorii.</title>
        <authorList>
            <person name="Davison J."/>
            <person name="Bewley C."/>
        </authorList>
    </citation>
    <scope>NUCLEOTIDE SEQUENCE</scope>
    <source>
        <strain evidence="6">NIES-1699</strain>
    </source>
</reference>
<accession>A0AAD7UPV3</accession>
<keyword evidence="2" id="KW-0238">DNA-binding</keyword>
<dbReference type="GO" id="GO:0003700">
    <property type="term" value="F:DNA-binding transcription factor activity"/>
    <property type="evidence" value="ECO:0007669"/>
    <property type="project" value="InterPro"/>
</dbReference>